<feature type="non-terminal residue" evidence="5">
    <location>
        <position position="1"/>
    </location>
</feature>
<dbReference type="InterPro" id="IPR011109">
    <property type="entry name" value="DNA_bind_recombinase_dom"/>
</dbReference>
<organism evidence="5">
    <name type="scientific">marine sediment metagenome</name>
    <dbReference type="NCBI Taxonomy" id="412755"/>
    <lineage>
        <taxon>unclassified sequences</taxon>
        <taxon>metagenomes</taxon>
        <taxon>ecological metagenomes</taxon>
    </lineage>
</organism>
<feature type="domain" description="Resolvase/invertase-type recombinase catalytic" evidence="3">
    <location>
        <begin position="1"/>
        <end position="27"/>
    </location>
</feature>
<evidence type="ECO:0000259" key="4">
    <source>
        <dbReference type="PROSITE" id="PS51737"/>
    </source>
</evidence>
<evidence type="ECO:0000259" key="3">
    <source>
        <dbReference type="PROSITE" id="PS51736"/>
    </source>
</evidence>
<evidence type="ECO:0000313" key="5">
    <source>
        <dbReference type="EMBL" id="KKL98207.1"/>
    </source>
</evidence>
<dbReference type="InterPro" id="IPR006119">
    <property type="entry name" value="Resolv_N"/>
</dbReference>
<dbReference type="Pfam" id="PF07508">
    <property type="entry name" value="Recombinase"/>
    <property type="match status" value="1"/>
</dbReference>
<feature type="domain" description="Recombinase" evidence="4">
    <location>
        <begin position="34"/>
        <end position="102"/>
    </location>
</feature>
<name>A0A0F9JGT9_9ZZZZ</name>
<reference evidence="5" key="1">
    <citation type="journal article" date="2015" name="Nature">
        <title>Complex archaea that bridge the gap between prokaryotes and eukaryotes.</title>
        <authorList>
            <person name="Spang A."/>
            <person name="Saw J.H."/>
            <person name="Jorgensen S.L."/>
            <person name="Zaremba-Niedzwiedzka K."/>
            <person name="Martijn J."/>
            <person name="Lind A.E."/>
            <person name="van Eijk R."/>
            <person name="Schleper C."/>
            <person name="Guy L."/>
            <person name="Ettema T.J."/>
        </authorList>
    </citation>
    <scope>NUCLEOTIDE SEQUENCE</scope>
</reference>
<comment type="caution">
    <text evidence="5">The sequence shown here is derived from an EMBL/GenBank/DDBJ whole genome shotgun (WGS) entry which is preliminary data.</text>
</comment>
<dbReference type="EMBL" id="LAZR01017974">
    <property type="protein sequence ID" value="KKL98207.1"/>
    <property type="molecule type" value="Genomic_DNA"/>
</dbReference>
<keyword evidence="2" id="KW-0233">DNA recombination</keyword>
<sequence>FAGVAELERSNTRERNRASVEYRKANGLVCGETPYGFHTKGKRLVPDDRERAWIARMVEWKAEGESMCGIARRLNSMRVQTRRKKKWSGKTVRDVLARQEKK</sequence>
<dbReference type="PANTHER" id="PTHR30461:SF2">
    <property type="entry name" value="SERINE RECOMBINASE PINE-RELATED"/>
    <property type="match status" value="1"/>
</dbReference>
<dbReference type="PANTHER" id="PTHR30461">
    <property type="entry name" value="DNA-INVERTASE FROM LAMBDOID PROPHAGE"/>
    <property type="match status" value="1"/>
</dbReference>
<protein>
    <recommendedName>
        <fullName evidence="6">Recombinase domain-containing protein</fullName>
    </recommendedName>
</protein>
<proteinExistence type="predicted"/>
<keyword evidence="1" id="KW-0238">DNA-binding</keyword>
<dbReference type="GO" id="GO:0000150">
    <property type="term" value="F:DNA strand exchange activity"/>
    <property type="evidence" value="ECO:0007669"/>
    <property type="project" value="InterPro"/>
</dbReference>
<evidence type="ECO:0000256" key="2">
    <source>
        <dbReference type="ARBA" id="ARBA00023172"/>
    </source>
</evidence>
<accession>A0A0F9JGT9</accession>
<dbReference type="GO" id="GO:0003677">
    <property type="term" value="F:DNA binding"/>
    <property type="evidence" value="ECO:0007669"/>
    <property type="project" value="UniProtKB-KW"/>
</dbReference>
<dbReference type="PROSITE" id="PS51737">
    <property type="entry name" value="RECOMBINASE_DNA_BIND"/>
    <property type="match status" value="1"/>
</dbReference>
<dbReference type="Gene3D" id="3.90.1750.20">
    <property type="entry name" value="Putative Large Serine Recombinase, Chain B, Domain 2"/>
    <property type="match status" value="1"/>
</dbReference>
<dbReference type="InterPro" id="IPR038109">
    <property type="entry name" value="DNA_bind_recomb_sf"/>
</dbReference>
<dbReference type="InterPro" id="IPR050639">
    <property type="entry name" value="SSR_resolvase"/>
</dbReference>
<dbReference type="PROSITE" id="PS51736">
    <property type="entry name" value="RECOMBINASES_3"/>
    <property type="match status" value="1"/>
</dbReference>
<evidence type="ECO:0000256" key="1">
    <source>
        <dbReference type="ARBA" id="ARBA00023125"/>
    </source>
</evidence>
<dbReference type="AlphaFoldDB" id="A0A0F9JGT9"/>
<gene>
    <name evidence="5" type="ORF">LCGC14_1826690</name>
</gene>
<evidence type="ECO:0008006" key="6">
    <source>
        <dbReference type="Google" id="ProtNLM"/>
    </source>
</evidence>